<dbReference type="WBParaSite" id="HPLM_0001732301-mRNA-1">
    <property type="protein sequence ID" value="HPLM_0001732301-mRNA-1"/>
    <property type="gene ID" value="HPLM_0001732301"/>
</dbReference>
<proteinExistence type="predicted"/>
<reference evidence="3" key="1">
    <citation type="submission" date="2017-02" db="UniProtKB">
        <authorList>
            <consortium name="WormBaseParasite"/>
        </authorList>
    </citation>
    <scope>IDENTIFICATION</scope>
</reference>
<keyword evidence="2" id="KW-1185">Reference proteome</keyword>
<protein>
    <submittedName>
        <fullName evidence="3">Phlebovirus_G2 domain-containing protein</fullName>
    </submittedName>
</protein>
<evidence type="ECO:0000313" key="1">
    <source>
        <dbReference type="EMBL" id="VDO64552.1"/>
    </source>
</evidence>
<dbReference type="AlphaFoldDB" id="A0A0N4WZF7"/>
<dbReference type="Proteomes" id="UP000268014">
    <property type="component" value="Unassembled WGS sequence"/>
</dbReference>
<evidence type="ECO:0000313" key="3">
    <source>
        <dbReference type="WBParaSite" id="HPLM_0001732301-mRNA-1"/>
    </source>
</evidence>
<reference evidence="1 2" key="2">
    <citation type="submission" date="2018-11" db="EMBL/GenBank/DDBJ databases">
        <authorList>
            <consortium name="Pathogen Informatics"/>
        </authorList>
    </citation>
    <scope>NUCLEOTIDE SEQUENCE [LARGE SCALE GENOMIC DNA]</scope>
    <source>
        <strain evidence="1 2">MHpl1</strain>
    </source>
</reference>
<sequence length="174" mass="18963">MCKRATRARLRVRCVPPRQPGAPCTPTDAQNPVVSPILRLVDAFTQINQNGNICIMDESCTVFNRSIPTGITFNFTTPISCQEAINQEILVDDDIRQCEAEANVEQPQVKVKCVHPPGASPRCCCDVYIRPSHLVVACGCESTADQTSISSCSQALISDDLARCTMSKQFSASK</sequence>
<dbReference type="EMBL" id="UZAF01019898">
    <property type="protein sequence ID" value="VDO64552.1"/>
    <property type="molecule type" value="Genomic_DNA"/>
</dbReference>
<accession>A0A0N4WZF7</accession>
<dbReference type="OrthoDB" id="10476951at2759"/>
<gene>
    <name evidence="1" type="ORF">HPLM_LOCUS17315</name>
</gene>
<evidence type="ECO:0000313" key="2">
    <source>
        <dbReference type="Proteomes" id="UP000268014"/>
    </source>
</evidence>
<name>A0A0N4WZF7_HAEPC</name>
<organism evidence="3">
    <name type="scientific">Haemonchus placei</name>
    <name type="common">Barber's pole worm</name>
    <dbReference type="NCBI Taxonomy" id="6290"/>
    <lineage>
        <taxon>Eukaryota</taxon>
        <taxon>Metazoa</taxon>
        <taxon>Ecdysozoa</taxon>
        <taxon>Nematoda</taxon>
        <taxon>Chromadorea</taxon>
        <taxon>Rhabditida</taxon>
        <taxon>Rhabditina</taxon>
        <taxon>Rhabditomorpha</taxon>
        <taxon>Strongyloidea</taxon>
        <taxon>Trichostrongylidae</taxon>
        <taxon>Haemonchus</taxon>
    </lineage>
</organism>